<dbReference type="Pfam" id="PF04892">
    <property type="entry name" value="VanZ"/>
    <property type="match status" value="1"/>
</dbReference>
<dbReference type="PIRSF" id="PIRSF019083">
    <property type="entry name" value="UCP019083_VanZ"/>
    <property type="match status" value="1"/>
</dbReference>
<reference evidence="3 4" key="1">
    <citation type="submission" date="2020-09" db="EMBL/GenBank/DDBJ databases">
        <title>Paenibacillus sp. CAU 1523 isolated from sand of Haeundae Beach.</title>
        <authorList>
            <person name="Kim W."/>
        </authorList>
    </citation>
    <scope>NUCLEOTIDE SEQUENCE [LARGE SCALE GENOMIC DNA]</scope>
    <source>
        <strain evidence="3 4">CAU 1523</strain>
    </source>
</reference>
<feature type="transmembrane region" description="Helical" evidence="1">
    <location>
        <begin position="81"/>
        <end position="99"/>
    </location>
</feature>
<dbReference type="RefSeq" id="WP_192025146.1">
    <property type="nucleotide sequence ID" value="NZ_JACYTN010000006.1"/>
</dbReference>
<proteinExistence type="predicted"/>
<keyword evidence="1" id="KW-0812">Transmembrane</keyword>
<feature type="transmembrane region" description="Helical" evidence="1">
    <location>
        <begin position="9"/>
        <end position="27"/>
    </location>
</feature>
<feature type="transmembrane region" description="Helical" evidence="1">
    <location>
        <begin position="106"/>
        <end position="122"/>
    </location>
</feature>
<name>A0ABR9AXD0_9BACL</name>
<accession>A0ABR9AXD0</accession>
<dbReference type="InterPro" id="IPR016747">
    <property type="entry name" value="Phosphotransbutyrylase"/>
</dbReference>
<keyword evidence="1" id="KW-0472">Membrane</keyword>
<keyword evidence="4" id="KW-1185">Reference proteome</keyword>
<evidence type="ECO:0000313" key="4">
    <source>
        <dbReference type="Proteomes" id="UP000634529"/>
    </source>
</evidence>
<dbReference type="InterPro" id="IPR006976">
    <property type="entry name" value="VanZ-like"/>
</dbReference>
<organism evidence="3 4">
    <name type="scientific">Paenibacillus arenosi</name>
    <dbReference type="NCBI Taxonomy" id="2774142"/>
    <lineage>
        <taxon>Bacteria</taxon>
        <taxon>Bacillati</taxon>
        <taxon>Bacillota</taxon>
        <taxon>Bacilli</taxon>
        <taxon>Bacillales</taxon>
        <taxon>Paenibacillaceae</taxon>
        <taxon>Paenibacillus</taxon>
    </lineage>
</organism>
<gene>
    <name evidence="3" type="ORF">IFO66_10750</name>
</gene>
<comment type="caution">
    <text evidence="3">The sequence shown here is derived from an EMBL/GenBank/DDBJ whole genome shotgun (WGS) entry which is preliminary data.</text>
</comment>
<feature type="domain" description="VanZ-like" evidence="2">
    <location>
        <begin position="12"/>
        <end position="156"/>
    </location>
</feature>
<evidence type="ECO:0000256" key="1">
    <source>
        <dbReference type="SAM" id="Phobius"/>
    </source>
</evidence>
<evidence type="ECO:0000313" key="3">
    <source>
        <dbReference type="EMBL" id="MBD8498778.1"/>
    </source>
</evidence>
<keyword evidence="1" id="KW-1133">Transmembrane helix</keyword>
<evidence type="ECO:0000259" key="2">
    <source>
        <dbReference type="Pfam" id="PF04892"/>
    </source>
</evidence>
<dbReference type="EMBL" id="JACYTN010000006">
    <property type="protein sequence ID" value="MBD8498778.1"/>
    <property type="molecule type" value="Genomic_DNA"/>
</dbReference>
<dbReference type="Proteomes" id="UP000634529">
    <property type="component" value="Unassembled WGS sequence"/>
</dbReference>
<dbReference type="NCBIfam" id="NF037970">
    <property type="entry name" value="vanZ_1"/>
    <property type="match status" value="1"/>
</dbReference>
<sequence>MTITHKRKFIIWLVLTVVWMGVIFYKSSEPYTEQDLRPAFASLIEAKTLQKYIPELSFYYDNQLITWEKPYDFVEFFIRKAAHVFSFALLCFFAIKTLYATKMKDWASIGLGGLFSFLYACSDEWHQSFVVGRTGHIEDVMVDSIGIVLIVLIMSIRAWRRWSNS</sequence>
<protein>
    <submittedName>
        <fullName evidence="3">VanZ family protein</fullName>
    </submittedName>
</protein>
<feature type="transmembrane region" description="Helical" evidence="1">
    <location>
        <begin position="142"/>
        <end position="159"/>
    </location>
</feature>